<sequence length="94" mass="10598">MVFTENIDASAKYNIFSFNNIFFVSGTHKEKGKGIHGALDINNICIISTLSHSPVYSNAKHINRSTEDVAIQPFIVIYSFTHSFSCYLAYILFN</sequence>
<accession>A0A0G0VRL0</accession>
<name>A0A0G0VRL0_UNCKA</name>
<evidence type="ECO:0000313" key="3">
    <source>
        <dbReference type="Proteomes" id="UP000033947"/>
    </source>
</evidence>
<proteinExistence type="predicted"/>
<comment type="caution">
    <text evidence="2">The sequence shown here is derived from an EMBL/GenBank/DDBJ whole genome shotgun (WGS) entry which is preliminary data.</text>
</comment>
<dbReference type="EMBL" id="LCBB01000001">
    <property type="protein sequence ID" value="KKS03545.1"/>
    <property type="molecule type" value="Genomic_DNA"/>
</dbReference>
<evidence type="ECO:0000256" key="1">
    <source>
        <dbReference type="SAM" id="Phobius"/>
    </source>
</evidence>
<gene>
    <name evidence="2" type="ORF">UU55_C0001G0006</name>
</gene>
<protein>
    <submittedName>
        <fullName evidence="2">Uncharacterized protein</fullName>
    </submittedName>
</protein>
<organism evidence="2 3">
    <name type="scientific">candidate division WWE3 bacterium GW2011_GWC2_41_23</name>
    <dbReference type="NCBI Taxonomy" id="1619123"/>
    <lineage>
        <taxon>Bacteria</taxon>
        <taxon>Katanobacteria</taxon>
    </lineage>
</organism>
<keyword evidence="1" id="KW-0812">Transmembrane</keyword>
<keyword evidence="1" id="KW-1133">Transmembrane helix</keyword>
<evidence type="ECO:0000313" key="2">
    <source>
        <dbReference type="EMBL" id="KKS03545.1"/>
    </source>
</evidence>
<reference evidence="2 3" key="1">
    <citation type="journal article" date="2015" name="Nature">
        <title>rRNA introns, odd ribosomes, and small enigmatic genomes across a large radiation of phyla.</title>
        <authorList>
            <person name="Brown C.T."/>
            <person name="Hug L.A."/>
            <person name="Thomas B.C."/>
            <person name="Sharon I."/>
            <person name="Castelle C.J."/>
            <person name="Singh A."/>
            <person name="Wilkins M.J."/>
            <person name="Williams K.H."/>
            <person name="Banfield J.F."/>
        </authorList>
    </citation>
    <scope>NUCLEOTIDE SEQUENCE [LARGE SCALE GENOMIC DNA]</scope>
</reference>
<dbReference type="AlphaFoldDB" id="A0A0G0VRL0"/>
<dbReference type="Proteomes" id="UP000033947">
    <property type="component" value="Unassembled WGS sequence"/>
</dbReference>
<feature type="transmembrane region" description="Helical" evidence="1">
    <location>
        <begin position="70"/>
        <end position="93"/>
    </location>
</feature>
<keyword evidence="1" id="KW-0472">Membrane</keyword>